<comment type="similarity">
    <text evidence="1 6">Belongs to the glycosyl hydrolase 43 family.</text>
</comment>
<evidence type="ECO:0000256" key="5">
    <source>
        <dbReference type="PIRSR" id="PIRSR606710-2"/>
    </source>
</evidence>
<evidence type="ECO:0000256" key="6">
    <source>
        <dbReference type="RuleBase" id="RU361187"/>
    </source>
</evidence>
<dbReference type="InterPro" id="IPR013320">
    <property type="entry name" value="ConA-like_dom_sf"/>
</dbReference>
<evidence type="ECO:0000259" key="7">
    <source>
        <dbReference type="Pfam" id="PF17851"/>
    </source>
</evidence>
<dbReference type="AlphaFoldDB" id="A0A936Z5X4"/>
<dbReference type="PANTHER" id="PTHR42812">
    <property type="entry name" value="BETA-XYLOSIDASE"/>
    <property type="match status" value="1"/>
</dbReference>
<dbReference type="InterPro" id="IPR041542">
    <property type="entry name" value="GH43_C2"/>
</dbReference>
<proteinExistence type="inferred from homology"/>
<name>A0A936Z5X4_9HYPH</name>
<accession>A0A936Z5X4</accession>
<dbReference type="EMBL" id="JAEQMY010000006">
    <property type="protein sequence ID" value="MBL0403473.1"/>
    <property type="molecule type" value="Genomic_DNA"/>
</dbReference>
<keyword evidence="3 6" id="KW-0326">Glycosidase</keyword>
<keyword evidence="9" id="KW-1185">Reference proteome</keyword>
<dbReference type="CDD" id="cd09000">
    <property type="entry name" value="GH43_SXA-like"/>
    <property type="match status" value="1"/>
</dbReference>
<evidence type="ECO:0000256" key="4">
    <source>
        <dbReference type="PIRSR" id="PIRSR606710-1"/>
    </source>
</evidence>
<dbReference type="Proteomes" id="UP000605848">
    <property type="component" value="Unassembled WGS sequence"/>
</dbReference>
<dbReference type="GO" id="GO:0005975">
    <property type="term" value="P:carbohydrate metabolic process"/>
    <property type="evidence" value="ECO:0007669"/>
    <property type="project" value="InterPro"/>
</dbReference>
<evidence type="ECO:0000256" key="2">
    <source>
        <dbReference type="ARBA" id="ARBA00022801"/>
    </source>
</evidence>
<evidence type="ECO:0000256" key="1">
    <source>
        <dbReference type="ARBA" id="ARBA00009865"/>
    </source>
</evidence>
<evidence type="ECO:0000256" key="3">
    <source>
        <dbReference type="ARBA" id="ARBA00023295"/>
    </source>
</evidence>
<gene>
    <name evidence="8" type="ORF">JKG68_05800</name>
</gene>
<feature type="domain" description="Beta-xylosidase C-terminal Concanavalin A-like" evidence="7">
    <location>
        <begin position="324"/>
        <end position="529"/>
    </location>
</feature>
<dbReference type="Pfam" id="PF04616">
    <property type="entry name" value="Glyco_hydro_43"/>
    <property type="match status" value="1"/>
</dbReference>
<organism evidence="8 9">
    <name type="scientific">Microvirga aerilata</name>
    <dbReference type="NCBI Taxonomy" id="670292"/>
    <lineage>
        <taxon>Bacteria</taxon>
        <taxon>Pseudomonadati</taxon>
        <taxon>Pseudomonadota</taxon>
        <taxon>Alphaproteobacteria</taxon>
        <taxon>Hyphomicrobiales</taxon>
        <taxon>Methylobacteriaceae</taxon>
        <taxon>Microvirga</taxon>
    </lineage>
</organism>
<dbReference type="Gene3D" id="2.115.10.20">
    <property type="entry name" value="Glycosyl hydrolase domain, family 43"/>
    <property type="match status" value="1"/>
</dbReference>
<evidence type="ECO:0000313" key="9">
    <source>
        <dbReference type="Proteomes" id="UP000605848"/>
    </source>
</evidence>
<reference evidence="8" key="1">
    <citation type="submission" date="2021-01" db="EMBL/GenBank/DDBJ databases">
        <title>Microvirga sp.</title>
        <authorList>
            <person name="Kim M.K."/>
        </authorList>
    </citation>
    <scope>NUCLEOTIDE SEQUENCE</scope>
    <source>
        <strain evidence="8">5420S-16</strain>
    </source>
</reference>
<dbReference type="InterPro" id="IPR006710">
    <property type="entry name" value="Glyco_hydro_43"/>
</dbReference>
<feature type="active site" description="Proton donor" evidence="4">
    <location>
        <position position="187"/>
    </location>
</feature>
<protein>
    <submittedName>
        <fullName evidence="8">Glycoside hydrolase family 43 protein</fullName>
    </submittedName>
</protein>
<dbReference type="Gene3D" id="2.60.120.200">
    <property type="match status" value="1"/>
</dbReference>
<evidence type="ECO:0000313" key="8">
    <source>
        <dbReference type="EMBL" id="MBL0403473.1"/>
    </source>
</evidence>
<dbReference type="SUPFAM" id="SSF75005">
    <property type="entry name" value="Arabinanase/levansucrase/invertase"/>
    <property type="match status" value="1"/>
</dbReference>
<dbReference type="InterPro" id="IPR023296">
    <property type="entry name" value="Glyco_hydro_beta-prop_sf"/>
</dbReference>
<keyword evidence="2 6" id="KW-0378">Hydrolase</keyword>
<dbReference type="SUPFAM" id="SSF49899">
    <property type="entry name" value="Concanavalin A-like lectins/glucanases"/>
    <property type="match status" value="1"/>
</dbReference>
<comment type="caution">
    <text evidence="8">The sequence shown here is derived from an EMBL/GenBank/DDBJ whole genome shotgun (WGS) entry which is preliminary data.</text>
</comment>
<dbReference type="PANTHER" id="PTHR42812:SF12">
    <property type="entry name" value="BETA-XYLOSIDASE-RELATED"/>
    <property type="match status" value="1"/>
</dbReference>
<feature type="active site" description="Proton acceptor" evidence="4">
    <location>
        <position position="15"/>
    </location>
</feature>
<dbReference type="RefSeq" id="WP_202056869.1">
    <property type="nucleotide sequence ID" value="NZ_JAEQMY010000006.1"/>
</dbReference>
<dbReference type="InterPro" id="IPR051795">
    <property type="entry name" value="Glycosyl_Hydrlase_43"/>
</dbReference>
<feature type="site" description="Important for catalytic activity, responsible for pKa modulation of the active site Glu and correct orientation of both the proton donor and substrate" evidence="5">
    <location>
        <position position="128"/>
    </location>
</feature>
<dbReference type="Pfam" id="PF17851">
    <property type="entry name" value="GH43_C2"/>
    <property type="match status" value="1"/>
</dbReference>
<dbReference type="GO" id="GO:0004553">
    <property type="term" value="F:hydrolase activity, hydrolyzing O-glycosyl compounds"/>
    <property type="evidence" value="ECO:0007669"/>
    <property type="project" value="InterPro"/>
</dbReference>
<sequence length="536" mass="60300">MPTIRNPILPGFNPDPAFCRVGDDYYIATSTFEWYPGVQIHHSRDLANWRLVGRPLNRRSQLDMRGNPDSCGVWAPALTYADGLFWLIYTDVKRRLGNFKDTHNYLVTAPSIEGPWSDPVYMNSSGFDPSLFHDEDGRKWFVNMVWDHRRRRSSFDGILLQEYSATEQRLVGPIKNIFKGSPLGLVEGPHLWKRNGWYYLTVAEGGTAYNHAVTMARSRTIDGPYELHPNAHLITSKDAPDAPLQRAGHGFYVETSTGEVFHTHLCSRPLPGTRRSPLGRETAIQRVVWNEDGWLYLAQGGQVPALEVEGPDLPPHPFPPEPDRYDFDDGELPSVFQWLRTPEPDRIFSTTARPGHLRLYGRESIGSWFEQALVARRQTSWIYSAETSVEFQPETYQQLAGLICYYDRARFHYLAVSTGDDGGRVLQVISCLGDHPDALMTYALESDLPLPASGPVHLGVDVRQAELQFRWSMDGVTWTPVGPVLDASILSDEAGPGAHGSFTGAFVGMAAHDMTGRALPADFDFFRYREKPSSTI</sequence>